<evidence type="ECO:0000256" key="1">
    <source>
        <dbReference type="SAM" id="MobiDB-lite"/>
    </source>
</evidence>
<gene>
    <name evidence="2" type="ORF">WR164_15040</name>
</gene>
<proteinExistence type="predicted"/>
<protein>
    <submittedName>
        <fullName evidence="2">Uncharacterized protein</fullName>
    </submittedName>
</protein>
<dbReference type="Proteomes" id="UP001144204">
    <property type="component" value="Unassembled WGS sequence"/>
</dbReference>
<reference evidence="2" key="2">
    <citation type="journal article" date="2023" name="PLoS ONE">
        <title>Philodulcilactobacillus myokoensis gen. nov., sp. nov., a fructophilic, acidophilic, and agar-phobic lactic acid bacterium isolated from fermented vegetable extracts.</title>
        <authorList>
            <person name="Kouya T."/>
            <person name="Ishiyama Y."/>
            <person name="Ohashi S."/>
            <person name="Kumakubo R."/>
            <person name="Yamazaki T."/>
            <person name="Otaki T."/>
        </authorList>
    </citation>
    <scope>NUCLEOTIDE SEQUENCE</scope>
    <source>
        <strain evidence="2">WR16-4</strain>
    </source>
</reference>
<keyword evidence="3" id="KW-1185">Reference proteome</keyword>
<dbReference type="AlphaFoldDB" id="A0A9W6ET84"/>
<evidence type="ECO:0000313" key="3">
    <source>
        <dbReference type="Proteomes" id="UP001144204"/>
    </source>
</evidence>
<evidence type="ECO:0000313" key="2">
    <source>
        <dbReference type="EMBL" id="GLB47525.1"/>
    </source>
</evidence>
<reference evidence="2" key="1">
    <citation type="submission" date="2022-07" db="EMBL/GenBank/DDBJ databases">
        <authorList>
            <person name="Kouya T."/>
            <person name="Ishiyama Y."/>
        </authorList>
    </citation>
    <scope>NUCLEOTIDE SEQUENCE</scope>
    <source>
        <strain evidence="2">WR16-4</strain>
    </source>
</reference>
<organism evidence="2 3">
    <name type="scientific">Philodulcilactobacillus myokoensis</name>
    <dbReference type="NCBI Taxonomy" id="2929573"/>
    <lineage>
        <taxon>Bacteria</taxon>
        <taxon>Bacillati</taxon>
        <taxon>Bacillota</taxon>
        <taxon>Bacilli</taxon>
        <taxon>Lactobacillales</taxon>
        <taxon>Lactobacillaceae</taxon>
        <taxon>Philodulcilactobacillus</taxon>
    </lineage>
</organism>
<name>A0A9W6ET84_9LACO</name>
<dbReference type="EMBL" id="BRPL01000004">
    <property type="protein sequence ID" value="GLB47525.1"/>
    <property type="molecule type" value="Genomic_DNA"/>
</dbReference>
<accession>A0A9W6ET84</accession>
<feature type="region of interest" description="Disordered" evidence="1">
    <location>
        <begin position="1"/>
        <end position="36"/>
    </location>
</feature>
<sequence length="84" mass="9352">MANSLRTNTSNNTTVQNTNDDNTNSNSLNSNDSSSQINDSGLFNELYAAHTTAKIKKRFYNNLSPANRSAKCGGMKYGWYFMDN</sequence>
<dbReference type="RefSeq" id="WP_286137063.1">
    <property type="nucleotide sequence ID" value="NZ_BRPL01000004.1"/>
</dbReference>
<comment type="caution">
    <text evidence="2">The sequence shown here is derived from an EMBL/GenBank/DDBJ whole genome shotgun (WGS) entry which is preliminary data.</text>
</comment>